<keyword evidence="10 13" id="KW-0695">RNA-directed DNA polymerase</keyword>
<dbReference type="GO" id="GO:0046872">
    <property type="term" value="F:metal ion binding"/>
    <property type="evidence" value="ECO:0007669"/>
    <property type="project" value="UniProtKB-KW"/>
</dbReference>
<dbReference type="RefSeq" id="XP_028479705.1">
    <property type="nucleotide sequence ID" value="XM_028615848.1"/>
</dbReference>
<reference evidence="16 17" key="1">
    <citation type="submission" date="2018-11" db="EMBL/GenBank/DDBJ databases">
        <title>Genome sequence of Apiotrichum porosum DSM 27194.</title>
        <authorList>
            <person name="Aliyu H."/>
            <person name="Gorte O."/>
            <person name="Ochsenreither K."/>
        </authorList>
    </citation>
    <scope>NUCLEOTIDE SEQUENCE [LARGE SCALE GENOMIC DNA]</scope>
    <source>
        <strain evidence="16 17">DSM 27194</strain>
    </source>
</reference>
<dbReference type="SMART" id="SM00975">
    <property type="entry name" value="Telomerase_RBD"/>
    <property type="match status" value="1"/>
</dbReference>
<evidence type="ECO:0000256" key="13">
    <source>
        <dbReference type="RuleBase" id="RU365061"/>
    </source>
</evidence>
<dbReference type="InterPro" id="IPR000477">
    <property type="entry name" value="RT_dom"/>
</dbReference>
<evidence type="ECO:0000259" key="15">
    <source>
        <dbReference type="PROSITE" id="PS50878"/>
    </source>
</evidence>
<dbReference type="GO" id="GO:0003720">
    <property type="term" value="F:telomerase activity"/>
    <property type="evidence" value="ECO:0007669"/>
    <property type="project" value="InterPro"/>
</dbReference>
<evidence type="ECO:0000313" key="16">
    <source>
        <dbReference type="EMBL" id="RSH87497.1"/>
    </source>
</evidence>
<sequence>MQAADTSSAINAEAGGGPKTLRHKTLSAYYDHLLTLEHLLVGVEGLLFHSDPAEYRELLEHTICAPRGDKARVFPAYGPTDGTQQEAIDRILQDFRGSDVLLLGSRNAPSNYYMSSRSSAHLSTGAPSTALRSLPWKILRSRLGDSGFRHLFHTSSIFLPLGNNCYQQLCGPPIHDMYDPKRHVKAQQPPAPGNQKRKRDDDEKVLVKVDGARKLVTKKTGSGSTMAGHLARQTARSSMGFLVLAAGSCLPTPSEQVCLTVILDMFPAMRNHRAVPGGDVRDRVRGNPKRVGSMVGAMGELLVRHARLDYGAHLRRCLDRLKDVQLNAYPPLEGEDSKPRLEWIKSVRRTDSELSTKASSRGGSMPAVSPPSPVLQPVSPSQVCRFLGSVLRSLLPIQRIGEHNLRVIVHNSRILVRAKMYEQISVHSLVQGLRINDFIWLCVGDSQRVPPHEAAKRRQLVEQFIYWLFDQFLIPLLQASFYATETASTRYETVYYAHDTWLNATEPHLRELEATLLEELDEQQVALKTALGISAVRLIPKPVGFRPIVNLGKRMRIANKSAAVSSAQLTTANEVLRGVHQILTFEKASSRKRDSLGSCLFGTNEVFAPVQSLKRELMDIHDAMPRVYFVKMDIKAAFDTIKQDKVLEVVAELLDKNNDYCLMLYSLLLPPASKASQGSARRLFKTRATISDHTLATFGEHAQDMAAPLRNAVLVDLFRRKEVTREACMELLRTHIQQNMWQVGDKCFRQKTGIPQGSKISSLLCSFFYSAMEAEYLSWTRRRGTRLLRYIDDFLLMTDDYNVARRFVTVMSRGFPEYGAFVSPSKTLLSFELAPGGHAAPVASLGENGACHFPYCGFLINTDTLDFSIDHARLMAGLIRPPLEPAAWWQLCWVAEQTTREPQPCCLYHNDIDTVYLNVFINFALTAMKIPHYFEGKPLEYRRSKLVYDWLCLAAEYTYSAGRARVRHAARTAASEHFGVPKGAFLFIAKAAMCRVLARKASRMAHVMDLLQRDLDSRATRGLRHSLDAVVTHGWSIVKSAKF</sequence>
<dbReference type="Gene3D" id="1.10.132.70">
    <property type="match status" value="1"/>
</dbReference>
<protein>
    <recommendedName>
        <fullName evidence="3 13">Telomerase reverse transcriptase</fullName>
        <ecNumber evidence="2 13">2.7.7.49</ecNumber>
    </recommendedName>
    <alternativeName>
        <fullName evidence="13">Telomerase catalytic subunit</fullName>
    </alternativeName>
</protein>
<evidence type="ECO:0000256" key="14">
    <source>
        <dbReference type="SAM" id="MobiDB-lite"/>
    </source>
</evidence>
<evidence type="ECO:0000256" key="5">
    <source>
        <dbReference type="ARBA" id="ARBA00022679"/>
    </source>
</evidence>
<dbReference type="Pfam" id="PF12009">
    <property type="entry name" value="Telomerase_RBD"/>
    <property type="match status" value="1"/>
</dbReference>
<feature type="domain" description="Reverse transcriptase" evidence="15">
    <location>
        <begin position="520"/>
        <end position="860"/>
    </location>
</feature>
<dbReference type="EMBL" id="RSCE01000001">
    <property type="protein sequence ID" value="RSH87497.1"/>
    <property type="molecule type" value="Genomic_DNA"/>
</dbReference>
<dbReference type="PROSITE" id="PS50878">
    <property type="entry name" value="RT_POL"/>
    <property type="match status" value="1"/>
</dbReference>
<comment type="catalytic activity">
    <reaction evidence="12 13">
        <text>DNA(n) + a 2'-deoxyribonucleoside 5'-triphosphate = DNA(n+1) + diphosphate</text>
        <dbReference type="Rhea" id="RHEA:22508"/>
        <dbReference type="Rhea" id="RHEA-COMP:17339"/>
        <dbReference type="Rhea" id="RHEA-COMP:17340"/>
        <dbReference type="ChEBI" id="CHEBI:33019"/>
        <dbReference type="ChEBI" id="CHEBI:61560"/>
        <dbReference type="ChEBI" id="CHEBI:173112"/>
        <dbReference type="EC" id="2.7.7.49"/>
    </reaction>
</comment>
<keyword evidence="11 13" id="KW-0539">Nucleus</keyword>
<evidence type="ECO:0000256" key="1">
    <source>
        <dbReference type="ARBA" id="ARBA00008001"/>
    </source>
</evidence>
<keyword evidence="5 13" id="KW-0808">Transferase</keyword>
<dbReference type="PANTHER" id="PTHR12066">
    <property type="entry name" value="TELOMERASE REVERSE TRANSCRIPTASE"/>
    <property type="match status" value="1"/>
</dbReference>
<evidence type="ECO:0000256" key="10">
    <source>
        <dbReference type="ARBA" id="ARBA00022918"/>
    </source>
</evidence>
<comment type="function">
    <text evidence="13">Telomerase is a ribonucleoprotein enzyme essential for the replication of chromosome termini in most eukaryotes. It elongates telomeres. It is a reverse transcriptase that adds simple sequence repeats to chromosome ends by copying a template sequence within the RNA component of the enzyme.</text>
</comment>
<dbReference type="InterPro" id="IPR043502">
    <property type="entry name" value="DNA/RNA_pol_sf"/>
</dbReference>
<proteinExistence type="inferred from homology"/>
<keyword evidence="9 13" id="KW-0779">Telomere</keyword>
<dbReference type="GO" id="GO:0000333">
    <property type="term" value="C:telomerase catalytic core complex"/>
    <property type="evidence" value="ECO:0007669"/>
    <property type="project" value="TreeGrafter"/>
</dbReference>
<evidence type="ECO:0000256" key="7">
    <source>
        <dbReference type="ARBA" id="ARBA00022723"/>
    </source>
</evidence>
<organism evidence="16 17">
    <name type="scientific">Apiotrichum porosum</name>
    <dbReference type="NCBI Taxonomy" id="105984"/>
    <lineage>
        <taxon>Eukaryota</taxon>
        <taxon>Fungi</taxon>
        <taxon>Dikarya</taxon>
        <taxon>Basidiomycota</taxon>
        <taxon>Agaricomycotina</taxon>
        <taxon>Tremellomycetes</taxon>
        <taxon>Trichosporonales</taxon>
        <taxon>Trichosporonaceae</taxon>
        <taxon>Apiotrichum</taxon>
    </lineage>
</organism>
<keyword evidence="17" id="KW-1185">Reference proteome</keyword>
<evidence type="ECO:0000256" key="8">
    <source>
        <dbReference type="ARBA" id="ARBA00022842"/>
    </source>
</evidence>
<dbReference type="InterPro" id="IPR021891">
    <property type="entry name" value="Telomerase_RBD"/>
</dbReference>
<dbReference type="GeneID" id="39584548"/>
<dbReference type="GO" id="GO:0070034">
    <property type="term" value="F:telomerase RNA binding"/>
    <property type="evidence" value="ECO:0007669"/>
    <property type="project" value="TreeGrafter"/>
</dbReference>
<dbReference type="Pfam" id="PF00078">
    <property type="entry name" value="RVT_1"/>
    <property type="match status" value="1"/>
</dbReference>
<dbReference type="PRINTS" id="PR01365">
    <property type="entry name" value="TELOMERASERT"/>
</dbReference>
<dbReference type="PANTHER" id="PTHR12066:SF0">
    <property type="entry name" value="TELOMERASE REVERSE TRANSCRIPTASE"/>
    <property type="match status" value="1"/>
</dbReference>
<evidence type="ECO:0000256" key="2">
    <source>
        <dbReference type="ARBA" id="ARBA00012493"/>
    </source>
</evidence>
<evidence type="ECO:0000313" key="17">
    <source>
        <dbReference type="Proteomes" id="UP000279236"/>
    </source>
</evidence>
<keyword evidence="8 13" id="KW-0460">Magnesium</keyword>
<comment type="subcellular location">
    <subcellularLocation>
        <location evidence="13">Nucleus</location>
    </subcellularLocation>
    <subcellularLocation>
        <location evidence="13">Chromosome</location>
        <location evidence="13">Telomere</location>
    </subcellularLocation>
</comment>
<dbReference type="STRING" id="105984.A0A427Y954"/>
<dbReference type="OrthoDB" id="289721at2759"/>
<feature type="region of interest" description="Disordered" evidence="14">
    <location>
        <begin position="352"/>
        <end position="375"/>
    </location>
</feature>
<comment type="caution">
    <text evidence="16">The sequence shown here is derived from an EMBL/GenBank/DDBJ whole genome shotgun (WGS) entry which is preliminary data.</text>
</comment>
<name>A0A427Y954_9TREE</name>
<comment type="similarity">
    <text evidence="1 13">Belongs to the reverse transcriptase family. Telomerase subfamily.</text>
</comment>
<dbReference type="Proteomes" id="UP000279236">
    <property type="component" value="Unassembled WGS sequence"/>
</dbReference>
<dbReference type="GO" id="GO:0007004">
    <property type="term" value="P:telomere maintenance via telomerase"/>
    <property type="evidence" value="ECO:0007669"/>
    <property type="project" value="TreeGrafter"/>
</dbReference>
<accession>A0A427Y954</accession>
<evidence type="ECO:0000256" key="9">
    <source>
        <dbReference type="ARBA" id="ARBA00022895"/>
    </source>
</evidence>
<keyword evidence="4 13" id="KW-0158">Chromosome</keyword>
<gene>
    <name evidence="16" type="ORF">EHS24_000005</name>
</gene>
<keyword evidence="6 13" id="KW-0548">Nucleotidyltransferase</keyword>
<dbReference type="GO" id="GO:0042162">
    <property type="term" value="F:telomeric DNA binding"/>
    <property type="evidence" value="ECO:0007669"/>
    <property type="project" value="TreeGrafter"/>
</dbReference>
<dbReference type="CDD" id="cd01648">
    <property type="entry name" value="TERT"/>
    <property type="match status" value="1"/>
</dbReference>
<dbReference type="EC" id="2.7.7.49" evidence="2 13"/>
<feature type="region of interest" description="Disordered" evidence="14">
    <location>
        <begin position="178"/>
        <end position="202"/>
    </location>
</feature>
<dbReference type="SUPFAM" id="SSF56672">
    <property type="entry name" value="DNA/RNA polymerases"/>
    <property type="match status" value="1"/>
</dbReference>
<evidence type="ECO:0000256" key="6">
    <source>
        <dbReference type="ARBA" id="ARBA00022695"/>
    </source>
</evidence>
<dbReference type="AlphaFoldDB" id="A0A427Y954"/>
<evidence type="ECO:0000256" key="11">
    <source>
        <dbReference type="ARBA" id="ARBA00023242"/>
    </source>
</evidence>
<evidence type="ECO:0000256" key="4">
    <source>
        <dbReference type="ARBA" id="ARBA00022454"/>
    </source>
</evidence>
<keyword evidence="7 13" id="KW-0479">Metal-binding</keyword>
<dbReference type="InterPro" id="IPR003545">
    <property type="entry name" value="Telomerase_RT"/>
</dbReference>
<evidence type="ECO:0000256" key="3">
    <source>
        <dbReference type="ARBA" id="ARBA00016182"/>
    </source>
</evidence>
<evidence type="ECO:0000256" key="12">
    <source>
        <dbReference type="ARBA" id="ARBA00048173"/>
    </source>
</evidence>
<dbReference type="GO" id="GO:0000781">
    <property type="term" value="C:chromosome, telomeric region"/>
    <property type="evidence" value="ECO:0007669"/>
    <property type="project" value="UniProtKB-SubCell"/>
</dbReference>